<evidence type="ECO:0000313" key="3">
    <source>
        <dbReference type="Proteomes" id="UP000029734"/>
    </source>
</evidence>
<keyword evidence="1" id="KW-0472">Membrane</keyword>
<protein>
    <submittedName>
        <fullName evidence="2">Permease</fullName>
    </submittedName>
</protein>
<comment type="caution">
    <text evidence="2">The sequence shown here is derived from an EMBL/GenBank/DDBJ whole genome shotgun (WGS) entry which is preliminary data.</text>
</comment>
<name>A0A098MC80_9BACL</name>
<feature type="transmembrane region" description="Helical" evidence="1">
    <location>
        <begin position="20"/>
        <end position="39"/>
    </location>
</feature>
<accession>A0A098MC80</accession>
<dbReference type="CDD" id="cd21809">
    <property type="entry name" value="ABC-2_lan_permease-like"/>
    <property type="match status" value="1"/>
</dbReference>
<dbReference type="STRING" id="268407.PWYN_10005"/>
<gene>
    <name evidence="2" type="ORF">PWYN_10005</name>
</gene>
<dbReference type="PANTHER" id="PTHR37305:SF1">
    <property type="entry name" value="MEMBRANE PROTEIN"/>
    <property type="match status" value="1"/>
</dbReference>
<dbReference type="PANTHER" id="PTHR37305">
    <property type="entry name" value="INTEGRAL MEMBRANE PROTEIN-RELATED"/>
    <property type="match status" value="1"/>
</dbReference>
<organism evidence="2 3">
    <name type="scientific">Paenibacillus wynnii</name>
    <dbReference type="NCBI Taxonomy" id="268407"/>
    <lineage>
        <taxon>Bacteria</taxon>
        <taxon>Bacillati</taxon>
        <taxon>Bacillota</taxon>
        <taxon>Bacilli</taxon>
        <taxon>Bacillales</taxon>
        <taxon>Paenibacillaceae</taxon>
        <taxon>Paenibacillus</taxon>
    </lineage>
</organism>
<feature type="transmembrane region" description="Helical" evidence="1">
    <location>
        <begin position="107"/>
        <end position="135"/>
    </location>
</feature>
<keyword evidence="1" id="KW-1133">Transmembrane helix</keyword>
<reference evidence="2 3" key="1">
    <citation type="submission" date="2014-08" db="EMBL/GenBank/DDBJ databases">
        <authorList>
            <person name="den Bakker H.C."/>
        </authorList>
    </citation>
    <scope>NUCLEOTIDE SEQUENCE [LARGE SCALE GENOMIC DNA]</scope>
    <source>
        <strain evidence="2 3">DSM 18334</strain>
    </source>
</reference>
<feature type="transmembrane region" description="Helical" evidence="1">
    <location>
        <begin position="212"/>
        <end position="233"/>
    </location>
</feature>
<feature type="transmembrane region" description="Helical" evidence="1">
    <location>
        <begin position="147"/>
        <end position="167"/>
    </location>
</feature>
<dbReference type="Pfam" id="PF12730">
    <property type="entry name" value="ABC2_membrane_4"/>
    <property type="match status" value="1"/>
</dbReference>
<dbReference type="Proteomes" id="UP000029734">
    <property type="component" value="Unassembled WGS sequence"/>
</dbReference>
<dbReference type="eggNOG" id="COG4200">
    <property type="taxonomic scope" value="Bacteria"/>
</dbReference>
<dbReference type="RefSeq" id="WP_036650772.1">
    <property type="nucleotide sequence ID" value="NZ_JQCR01000002.1"/>
</dbReference>
<proteinExistence type="predicted"/>
<sequence>MIRRVMSADWLKIHGKGLWFLVGLGPLGLVAMQALNFGLRYDYIKQEYAMDLWGALLENISFFVPVALYLGSTLICSLMANIEHQTSSWKQLLALPISRVAVFSSKLILCLILLTISCVLLSAGVLTLGLVLGFGTDSIPYGEIVRIGLWPYGAALPILALQLWLSLTFSNQAVSVSFGLILSIGSLFSIYLPEWVPLGWPYLAWKSLQPMFYSISGVLLGMLLLLPGALHFARKDVI</sequence>
<feature type="transmembrane region" description="Helical" evidence="1">
    <location>
        <begin position="59"/>
        <end position="80"/>
    </location>
</feature>
<feature type="transmembrane region" description="Helical" evidence="1">
    <location>
        <begin position="174"/>
        <end position="192"/>
    </location>
</feature>
<evidence type="ECO:0000256" key="1">
    <source>
        <dbReference type="SAM" id="Phobius"/>
    </source>
</evidence>
<reference evidence="2 3" key="2">
    <citation type="submission" date="2014-10" db="EMBL/GenBank/DDBJ databases">
        <title>Comparative genomics of the Paenibacillus odorifer group.</title>
        <authorList>
            <person name="Tsai Y.-C."/>
            <person name="Martin N."/>
            <person name="Korlach J."/>
            <person name="Wiedmann M."/>
        </authorList>
    </citation>
    <scope>NUCLEOTIDE SEQUENCE [LARGE SCALE GENOMIC DNA]</scope>
    <source>
        <strain evidence="2 3">DSM 18334</strain>
    </source>
</reference>
<evidence type="ECO:0000313" key="2">
    <source>
        <dbReference type="EMBL" id="KGE19636.1"/>
    </source>
</evidence>
<keyword evidence="3" id="KW-1185">Reference proteome</keyword>
<keyword evidence="1" id="KW-0812">Transmembrane</keyword>
<dbReference type="OrthoDB" id="3190532at2"/>
<dbReference type="AlphaFoldDB" id="A0A098MC80"/>
<dbReference type="EMBL" id="JQCR01000002">
    <property type="protein sequence ID" value="KGE19636.1"/>
    <property type="molecule type" value="Genomic_DNA"/>
</dbReference>